<accession>A0ABN6EIG0</accession>
<proteinExistence type="predicted"/>
<feature type="signal peptide" evidence="1">
    <location>
        <begin position="1"/>
        <end position="23"/>
    </location>
</feature>
<keyword evidence="3" id="KW-1185">Reference proteome</keyword>
<evidence type="ECO:0000313" key="3">
    <source>
        <dbReference type="Proteomes" id="UP001319045"/>
    </source>
</evidence>
<dbReference type="EMBL" id="AP024484">
    <property type="protein sequence ID" value="BCS84441.1"/>
    <property type="molecule type" value="Genomic_DNA"/>
</dbReference>
<protein>
    <recommendedName>
        <fullName evidence="4">Major fimbrial subunit protein N-terminal domain-containing protein</fullName>
    </recommendedName>
</protein>
<dbReference type="Gene3D" id="2.60.40.2580">
    <property type="match status" value="1"/>
</dbReference>
<dbReference type="Proteomes" id="UP001319045">
    <property type="component" value="Chromosome"/>
</dbReference>
<evidence type="ECO:0008006" key="4">
    <source>
        <dbReference type="Google" id="ProtNLM"/>
    </source>
</evidence>
<evidence type="ECO:0000256" key="1">
    <source>
        <dbReference type="SAM" id="SignalP"/>
    </source>
</evidence>
<name>A0ABN6EIG0_9BACT</name>
<organism evidence="2 3">
    <name type="scientific">Prevotella herbatica</name>
    <dbReference type="NCBI Taxonomy" id="2801997"/>
    <lineage>
        <taxon>Bacteria</taxon>
        <taxon>Pseudomonadati</taxon>
        <taxon>Bacteroidota</taxon>
        <taxon>Bacteroidia</taxon>
        <taxon>Bacteroidales</taxon>
        <taxon>Prevotellaceae</taxon>
        <taxon>Prevotella</taxon>
    </lineage>
</organism>
<sequence length="388" mass="41279">MIMRISKYLFGIFLLAGFMQSCSTDVNVDGNDNKESKAMTLNIKGASSDTRASGTVGNESSVKNIVIAVFDGTSLENTFVVSSPDVTNNTITKKITYKAATPKIVVVANVPASLFAGVKTEDDFKALTASLDNTTSIYNTETADFTSAVGDKDNVGTQKSDVLPMIGTASSIDANGNSTVSLYRMVSRVAINSITTAFSQYGPYAGYIFKVEQVYMANVPSVSTLASEWDSNAGNNSPVTSALVQGLTTNETGYKSYLGTGVINVATPFSTPQYFYVFPNTSTVFATQTKIIIKGQLYDKDGALVGTYYYPVVVNRAQTGTDINNSNSGDASHSGNGTVGANRTYTLGVTIMTKGNTNPDDDLKPNDLSINITVSDWSSNLTQDVVFN</sequence>
<keyword evidence="1" id="KW-0732">Signal</keyword>
<feature type="chain" id="PRO_5046616025" description="Major fimbrial subunit protein N-terminal domain-containing protein" evidence="1">
    <location>
        <begin position="24"/>
        <end position="388"/>
    </location>
</feature>
<dbReference type="Gene3D" id="2.60.40.3690">
    <property type="match status" value="1"/>
</dbReference>
<dbReference type="PROSITE" id="PS51257">
    <property type="entry name" value="PROKAR_LIPOPROTEIN"/>
    <property type="match status" value="1"/>
</dbReference>
<reference evidence="2 3" key="1">
    <citation type="journal article" date="2022" name="Int. J. Syst. Evol. Microbiol.">
        <title>Prevotella herbatica sp. nov., a plant polysaccharide-decomposing anaerobic bacterium isolated from a methanogenic reactor.</title>
        <authorList>
            <person name="Uek A."/>
            <person name="Tonouchi A."/>
            <person name="Kaku N."/>
            <person name="Ueki K."/>
        </authorList>
    </citation>
    <scope>NUCLEOTIDE SEQUENCE [LARGE SCALE GENOMIC DNA]</scope>
    <source>
        <strain evidence="2 3">WR041</strain>
    </source>
</reference>
<gene>
    <name evidence="2" type="ORF">prwr041_03340</name>
</gene>
<evidence type="ECO:0000313" key="2">
    <source>
        <dbReference type="EMBL" id="BCS84441.1"/>
    </source>
</evidence>